<dbReference type="Pfam" id="PF08843">
    <property type="entry name" value="AbiEii"/>
    <property type="match status" value="1"/>
</dbReference>
<protein>
    <submittedName>
        <fullName evidence="1">Nucleotidyl transferase AbiEii/AbiGii toxin family protein</fullName>
    </submittedName>
</protein>
<evidence type="ECO:0000313" key="1">
    <source>
        <dbReference type="EMBL" id="XDJ53173.1"/>
    </source>
</evidence>
<organism evidence="1">
    <name type="scientific">Castellaniella ginsengisoli</name>
    <dbReference type="NCBI Taxonomy" id="546114"/>
    <lineage>
        <taxon>Bacteria</taxon>
        <taxon>Pseudomonadati</taxon>
        <taxon>Pseudomonadota</taxon>
        <taxon>Betaproteobacteria</taxon>
        <taxon>Burkholderiales</taxon>
        <taxon>Alcaligenaceae</taxon>
        <taxon>Castellaniella</taxon>
    </lineage>
</organism>
<keyword evidence="1" id="KW-0808">Transferase</keyword>
<accession>A0AB39DFN9</accession>
<dbReference type="Gene3D" id="3.10.450.620">
    <property type="entry name" value="JHP933, nucleotidyltransferase-like core domain"/>
    <property type="match status" value="1"/>
</dbReference>
<proteinExistence type="predicted"/>
<dbReference type="RefSeq" id="WP_269358232.1">
    <property type="nucleotide sequence ID" value="NZ_CP158256.1"/>
</dbReference>
<dbReference type="EMBL" id="CP158256">
    <property type="protein sequence ID" value="XDJ53173.1"/>
    <property type="molecule type" value="Genomic_DNA"/>
</dbReference>
<name>A0AB39DFN9_9BURK</name>
<dbReference type="InterPro" id="IPR014942">
    <property type="entry name" value="AbiEii"/>
</dbReference>
<dbReference type="GO" id="GO:0016740">
    <property type="term" value="F:transferase activity"/>
    <property type="evidence" value="ECO:0007669"/>
    <property type="project" value="UniProtKB-KW"/>
</dbReference>
<gene>
    <name evidence="1" type="ORF">ABRZ01_01275</name>
</gene>
<sequence>MTSFLHELPDFRDLILVVADQKGIDPSLVEKDYWIMHCLWGLQAQGFQFELKGGTSLSKGFGIIHRFSEDIDIRIEPPDDVKVMTGRNHDRPAHIASRGAYYDMLTERIRIPGIGSITRDKQFDDPKLRSAGIRLFYDTQTPQVAGIKEGILLELGFDDTAPNRAVTISSWALDTAFKHGVSVTDNRAVDVLCYAPTHTFVEKLQTISTKFRQLQASNQFPANFLRHYYDVYCLLALDEIQDFMRQPAYVARKAQRFRTGDEQVIAHNPAFIFNDPELLQRFTQEFHKTAGLYYQEQLTFPDLIQRIHENLGIM</sequence>
<dbReference type="AlphaFoldDB" id="A0AB39DFN9"/>
<reference evidence="1" key="1">
    <citation type="submission" date="2024-05" db="EMBL/GenBank/DDBJ databases">
        <authorList>
            <person name="Luo Y.-C."/>
            <person name="Nicholds J."/>
            <person name="Mortimer T."/>
            <person name="Maboni G."/>
        </authorList>
    </citation>
    <scope>NUCLEOTIDE SEQUENCE</scope>
    <source>
        <strain evidence="1">150964</strain>
    </source>
</reference>